<feature type="domain" description="Major facilitator superfamily (MFS) profile" evidence="8">
    <location>
        <begin position="14"/>
        <end position="403"/>
    </location>
</feature>
<evidence type="ECO:0000256" key="2">
    <source>
        <dbReference type="ARBA" id="ARBA00022475"/>
    </source>
</evidence>
<reference evidence="9" key="1">
    <citation type="submission" date="2019-12" db="EMBL/GenBank/DDBJ databases">
        <title>Mycobacterium spongiae sp. nov.</title>
        <authorList>
            <person name="Stinear T."/>
        </authorList>
    </citation>
    <scope>NUCLEOTIDE SEQUENCE</scope>
    <source>
        <strain evidence="9">FSD4b-SM</strain>
    </source>
</reference>
<dbReference type="PANTHER" id="PTHR42688">
    <property type="entry name" value="CONSERVED PROTEIN"/>
    <property type="match status" value="1"/>
</dbReference>
<dbReference type="GO" id="GO:0005886">
    <property type="term" value="C:plasma membrane"/>
    <property type="evidence" value="ECO:0007669"/>
    <property type="project" value="UniProtKB-SubCell"/>
</dbReference>
<evidence type="ECO:0000256" key="6">
    <source>
        <dbReference type="SAM" id="MobiDB-lite"/>
    </source>
</evidence>
<dbReference type="GO" id="GO:0022857">
    <property type="term" value="F:transmembrane transporter activity"/>
    <property type="evidence" value="ECO:0007669"/>
    <property type="project" value="InterPro"/>
</dbReference>
<dbReference type="InterPro" id="IPR052425">
    <property type="entry name" value="Uncharacterized_MFS-type"/>
</dbReference>
<keyword evidence="5 7" id="KW-0472">Membrane</keyword>
<evidence type="ECO:0000313" key="9">
    <source>
        <dbReference type="EMBL" id="QUR66778.1"/>
    </source>
</evidence>
<dbReference type="InterPro" id="IPR020846">
    <property type="entry name" value="MFS_dom"/>
</dbReference>
<dbReference type="AlphaFoldDB" id="A0A975PWK8"/>
<sequence>MRDFIASFRSFDGPSRILMVNQFGINLGFYMLMPYLASYLGGPLGMSAWAIGLVLGVRSFSQQGMFIVGGTLADRLGYKPLILAGCLLRTAGFALLVFAQSLPAVLFAAAATGFAGALFNPAVRAYLAADARERRVDAFALFNVFYQAGILIGPLAGLALATVDFRVSAAGAALVFAALTALQLFALPQHGVKRAEPTALRSDWRTVAANRSLLLFAVAMIGSYVLSFQIYLALPLQAAVLAPGSEAMLVAALFVVSGLVAVLGQLRITRWFAGRWGSGRCLIIGMTILAAAFVPLIAVPDAQGLPAVAAMGAVVVSAAVLAVGSAAVFPFEMDLLVSLSRQRLVATHYGFYNTIVGVGILVGNLATGSIFQAARDAGNGALVWVGLFSIGIVSACALYRLDRGGHLQTRSAESSDSGDSGRGEVVGAGR</sequence>
<name>A0A975PWK8_9MYCO</name>
<evidence type="ECO:0000256" key="7">
    <source>
        <dbReference type="SAM" id="Phobius"/>
    </source>
</evidence>
<evidence type="ECO:0000256" key="4">
    <source>
        <dbReference type="ARBA" id="ARBA00022989"/>
    </source>
</evidence>
<dbReference type="KEGG" id="mspg:F6B93_06435"/>
<feature type="compositionally biased region" description="Low complexity" evidence="6">
    <location>
        <begin position="410"/>
        <end position="423"/>
    </location>
</feature>
<evidence type="ECO:0000256" key="3">
    <source>
        <dbReference type="ARBA" id="ARBA00022692"/>
    </source>
</evidence>
<dbReference type="RefSeq" id="WP_425518499.1">
    <property type="nucleotide sequence ID" value="NZ_CP046600.1"/>
</dbReference>
<gene>
    <name evidence="9" type="ORF">F6B93_06435</name>
</gene>
<feature type="transmembrane region" description="Helical" evidence="7">
    <location>
        <begin position="247"/>
        <end position="269"/>
    </location>
</feature>
<feature type="transmembrane region" description="Helical" evidence="7">
    <location>
        <begin position="350"/>
        <end position="374"/>
    </location>
</feature>
<feature type="transmembrane region" description="Helical" evidence="7">
    <location>
        <begin position="81"/>
        <end position="99"/>
    </location>
</feature>
<evidence type="ECO:0000313" key="10">
    <source>
        <dbReference type="Proteomes" id="UP000682202"/>
    </source>
</evidence>
<dbReference type="InterPro" id="IPR036259">
    <property type="entry name" value="MFS_trans_sf"/>
</dbReference>
<proteinExistence type="predicted"/>
<feature type="transmembrane region" description="Helical" evidence="7">
    <location>
        <begin position="105"/>
        <end position="127"/>
    </location>
</feature>
<feature type="transmembrane region" description="Helical" evidence="7">
    <location>
        <begin position="139"/>
        <end position="161"/>
    </location>
</feature>
<feature type="transmembrane region" description="Helical" evidence="7">
    <location>
        <begin position="167"/>
        <end position="187"/>
    </location>
</feature>
<feature type="transmembrane region" description="Helical" evidence="7">
    <location>
        <begin position="305"/>
        <end position="329"/>
    </location>
</feature>
<keyword evidence="3 7" id="KW-0812">Transmembrane</keyword>
<organism evidence="9 10">
    <name type="scientific">Mycobacterium spongiae</name>
    <dbReference type="NCBI Taxonomy" id="886343"/>
    <lineage>
        <taxon>Bacteria</taxon>
        <taxon>Bacillati</taxon>
        <taxon>Actinomycetota</taxon>
        <taxon>Actinomycetes</taxon>
        <taxon>Mycobacteriales</taxon>
        <taxon>Mycobacteriaceae</taxon>
        <taxon>Mycobacterium</taxon>
    </lineage>
</organism>
<evidence type="ECO:0000259" key="8">
    <source>
        <dbReference type="PROSITE" id="PS50850"/>
    </source>
</evidence>
<dbReference type="Gene3D" id="1.20.1250.20">
    <property type="entry name" value="MFS general substrate transporter like domains"/>
    <property type="match status" value="1"/>
</dbReference>
<dbReference type="Proteomes" id="UP000682202">
    <property type="component" value="Chromosome"/>
</dbReference>
<feature type="region of interest" description="Disordered" evidence="6">
    <location>
        <begin position="409"/>
        <end position="430"/>
    </location>
</feature>
<dbReference type="SUPFAM" id="SSF103473">
    <property type="entry name" value="MFS general substrate transporter"/>
    <property type="match status" value="1"/>
</dbReference>
<dbReference type="Pfam" id="PF07690">
    <property type="entry name" value="MFS_1"/>
    <property type="match status" value="1"/>
</dbReference>
<keyword evidence="4 7" id="KW-1133">Transmembrane helix</keyword>
<feature type="transmembrane region" description="Helical" evidence="7">
    <location>
        <begin position="36"/>
        <end position="60"/>
    </location>
</feature>
<feature type="transmembrane region" description="Helical" evidence="7">
    <location>
        <begin position="380"/>
        <end position="401"/>
    </location>
</feature>
<dbReference type="PROSITE" id="PS50850">
    <property type="entry name" value="MFS"/>
    <property type="match status" value="1"/>
</dbReference>
<keyword evidence="10" id="KW-1185">Reference proteome</keyword>
<dbReference type="EMBL" id="CP046600">
    <property type="protein sequence ID" value="QUR66778.1"/>
    <property type="molecule type" value="Genomic_DNA"/>
</dbReference>
<keyword evidence="2" id="KW-1003">Cell membrane</keyword>
<comment type="subcellular location">
    <subcellularLocation>
        <location evidence="1">Cell membrane</location>
        <topology evidence="1">Multi-pass membrane protein</topology>
    </subcellularLocation>
</comment>
<dbReference type="PANTHER" id="PTHR42688:SF1">
    <property type="entry name" value="BLR5212 PROTEIN"/>
    <property type="match status" value="1"/>
</dbReference>
<protein>
    <submittedName>
        <fullName evidence="9">MFS transporter</fullName>
    </submittedName>
</protein>
<evidence type="ECO:0000256" key="5">
    <source>
        <dbReference type="ARBA" id="ARBA00023136"/>
    </source>
</evidence>
<evidence type="ECO:0000256" key="1">
    <source>
        <dbReference type="ARBA" id="ARBA00004651"/>
    </source>
</evidence>
<feature type="transmembrane region" description="Helical" evidence="7">
    <location>
        <begin position="281"/>
        <end position="299"/>
    </location>
</feature>
<feature type="transmembrane region" description="Helical" evidence="7">
    <location>
        <begin position="208"/>
        <end position="227"/>
    </location>
</feature>
<accession>A0A975PWK8</accession>
<dbReference type="InterPro" id="IPR011701">
    <property type="entry name" value="MFS"/>
</dbReference>